<organism evidence="2 4">
    <name type="scientific">Marinomonas primoryensis</name>
    <dbReference type="NCBI Taxonomy" id="178399"/>
    <lineage>
        <taxon>Bacteria</taxon>
        <taxon>Pseudomonadati</taxon>
        <taxon>Pseudomonadota</taxon>
        <taxon>Gammaproteobacteria</taxon>
        <taxon>Oceanospirillales</taxon>
        <taxon>Oceanospirillaceae</taxon>
        <taxon>Marinomonas</taxon>
    </lineage>
</organism>
<protein>
    <recommendedName>
        <fullName evidence="5">Phage tail collar domain-containing protein</fullName>
    </recommendedName>
</protein>
<dbReference type="EMBL" id="CP016181">
    <property type="protein sequence ID" value="AWX98664.1"/>
    <property type="molecule type" value="Genomic_DNA"/>
</dbReference>
<feature type="region of interest" description="Disordered" evidence="1">
    <location>
        <begin position="1"/>
        <end position="39"/>
    </location>
</feature>
<feature type="region of interest" description="Disordered" evidence="1">
    <location>
        <begin position="339"/>
        <end position="367"/>
    </location>
</feature>
<proteinExistence type="predicted"/>
<gene>
    <name evidence="2" type="ORF">A8139_00145</name>
    <name evidence="3" type="ORF">A8139_00660</name>
</gene>
<evidence type="ECO:0000313" key="4">
    <source>
        <dbReference type="Proteomes" id="UP000249898"/>
    </source>
</evidence>
<reference evidence="2 4" key="1">
    <citation type="submission" date="2016-06" db="EMBL/GenBank/DDBJ databases">
        <title>The sequenced genome of the ice-adhering bacterium Marinomonas primoryensis, from Antarctica.</title>
        <authorList>
            <person name="Graham L."/>
            <person name="Vance T.D.R."/>
            <person name="Davies P.L."/>
        </authorList>
    </citation>
    <scope>NUCLEOTIDE SEQUENCE [LARGE SCALE GENOMIC DNA]</scope>
    <source>
        <strain evidence="2 4">AceL</strain>
    </source>
</reference>
<evidence type="ECO:0000256" key="1">
    <source>
        <dbReference type="SAM" id="MobiDB-lite"/>
    </source>
</evidence>
<dbReference type="OrthoDB" id="9810174at2"/>
<dbReference type="EMBL" id="CP016181">
    <property type="protein sequence ID" value="AWX98572.1"/>
    <property type="molecule type" value="Genomic_DNA"/>
</dbReference>
<evidence type="ECO:0000313" key="2">
    <source>
        <dbReference type="EMBL" id="AWX98572.1"/>
    </source>
</evidence>
<dbReference type="RefSeq" id="WP_112134667.1">
    <property type="nucleotide sequence ID" value="NZ_CP016181.1"/>
</dbReference>
<feature type="compositionally biased region" description="Polar residues" evidence="1">
    <location>
        <begin position="1"/>
        <end position="13"/>
    </location>
</feature>
<evidence type="ECO:0008006" key="5">
    <source>
        <dbReference type="Google" id="ProtNLM"/>
    </source>
</evidence>
<name>A0A2Z4PM97_9GAMM</name>
<evidence type="ECO:0000313" key="3">
    <source>
        <dbReference type="EMBL" id="AWX98664.1"/>
    </source>
</evidence>
<sequence>MTKLRNGSQVTTRPTRKAIAGTAGYFSESNESGEPSYPGQDWFNDVIDEIVQAVTAADVTYDPTKITNLKSTVEALRNASNLNAGTVSMTHLNVTESTSDATLGKLLKVGDFGLGSGQRGDISLIDFLNNGLEGCFAVDSPSAPADRCTILSFSGGGAGGAQIGIARDGDQIFFRRNVGGASYSEWVGLFHDANISEISWLGTPVGGLVSLATHLSSVQEPPTDSAKFRYIKLSVSDFAYNGTALSSELISGTAPLLVATAVISDVSSPLNGETVHLLNTEGAFIRSGDVSGVAEFDQMQKIVGTWSNSILREITVNTGAMAGIGPASTNGSGGGPTVGYGINFDSSNSPNSRASSTSNGETRPRYESRVYYMRIR</sequence>
<feature type="compositionally biased region" description="Low complexity" evidence="1">
    <location>
        <begin position="346"/>
        <end position="359"/>
    </location>
</feature>
<accession>A0A2Z4PM97</accession>
<dbReference type="Proteomes" id="UP000249898">
    <property type="component" value="Chromosome"/>
</dbReference>
<dbReference type="AlphaFoldDB" id="A0A2Z4PM97"/>